<organism evidence="4 5">
    <name type="scientific">Thauera propionica</name>
    <dbReference type="NCBI Taxonomy" id="2019431"/>
    <lineage>
        <taxon>Bacteria</taxon>
        <taxon>Pseudomonadati</taxon>
        <taxon>Pseudomonadota</taxon>
        <taxon>Betaproteobacteria</taxon>
        <taxon>Rhodocyclales</taxon>
        <taxon>Zoogloeaceae</taxon>
        <taxon>Thauera</taxon>
    </lineage>
</organism>
<keyword evidence="1" id="KW-0175">Coiled coil</keyword>
<dbReference type="InterPro" id="IPR038729">
    <property type="entry name" value="Rad50/SbcC_AAA"/>
</dbReference>
<dbReference type="PANTHER" id="PTHR32114:SF2">
    <property type="entry name" value="ABC TRANSPORTER ABCH.3"/>
    <property type="match status" value="1"/>
</dbReference>
<name>A0A235F272_9RHOO</name>
<dbReference type="GO" id="GO:0016887">
    <property type="term" value="F:ATP hydrolysis activity"/>
    <property type="evidence" value="ECO:0007669"/>
    <property type="project" value="InterPro"/>
</dbReference>
<dbReference type="PANTHER" id="PTHR32114">
    <property type="entry name" value="ABC TRANSPORTER ABCH.3"/>
    <property type="match status" value="1"/>
</dbReference>
<feature type="coiled-coil region" evidence="1">
    <location>
        <begin position="533"/>
        <end position="567"/>
    </location>
</feature>
<dbReference type="Proteomes" id="UP000215181">
    <property type="component" value="Unassembled WGS sequence"/>
</dbReference>
<dbReference type="InterPro" id="IPR027417">
    <property type="entry name" value="P-loop_NTPase"/>
</dbReference>
<dbReference type="AlphaFoldDB" id="A0A235F272"/>
<comment type="caution">
    <text evidence="4">The sequence shown here is derived from an EMBL/GenBank/DDBJ whole genome shotgun (WGS) entry which is preliminary data.</text>
</comment>
<sequence length="1062" mass="112217">MKPLKLSLQAFGPFATREEVDFTRLPPGALFLIAGPTGAGKTSILDGITYALYGDTSGGERSAREMRSHHADAALQTEVELEFALGAQRYRVRRVPEQTRAAQRGGGVVNAPAKAELFRLDANGVDWVPLAQRTTEVTALVEDLLGFKADQFRQVVLLPQGQFRKLLAASSAEREKILETLFGTATYKRLQDALKAEAAALRERGEKAALQRQTLLGQAGVDTMDALVARRDALQGQLVTLGDAEQQARAEDTAARAALQHGQAVEAQFAEAAAAAAALQALEAGKAELDAQRLRLEQARRALQVLPADAALASARRSADEARQRETQAARDAAEAVHRLGQAETALQAETARAPEREAAQRELLRLEGLAEAVARLAQAEAEAARSEAARIAADKALAAATATQQTLATRRTTLAARIEALQPLAGNCAALELRLQQAEQRARALAALAAARKQLAGREAEETKARTRHDAAQRAAGEARAKAAALDAGWRQAQAAILAAHLHDGEACPVCGSAAHPSPARHEGELPTEQTLQAAAELAREAETALDAARQALNAAELARATAAAEVATRAAELQPVESQPADGAAPEHPQSVVAEGTPATDAAELRRQLDAARAAALELEPLRAQLQTTDAELANAAIVGEHTRTQAAEAASAARAAQHVADERRAGVPDALRTPAALQAGIAQAQDTRQRLERALQQAQSAQGEAASRAAALRAQHATLAEGAQAAQVRVGEAAQQFVGALQAAGFWPGGADEGTVDQGEAAWRAALLSPERITALEAAVRDADDRRAAAHERAGRAAQAVAGLLRPDLAALAARATAARVQVEAVVDRIGQTRSELRTVTDTLARLDEIARESGAIEAEYRVVGHLADIANGNNGRNLTFQRYVLAALLDDVLRAASLRLSAMSRGRYQLQRREDVADARRAAGLDLEVFDEYTGRTRPASTLSGGEGFMASLSLALGLSDVVQAYAGGVQLDTLFIDEGFGSLDPEALDMAMKALIDLQQRGRTVGVISHVEEMKQQIDVAIEVVQGVRGSRVRGPAYESVSPDARRELGGHHLPAV</sequence>
<dbReference type="Pfam" id="PF13476">
    <property type="entry name" value="AAA_23"/>
    <property type="match status" value="1"/>
</dbReference>
<dbReference type="GO" id="GO:0006302">
    <property type="term" value="P:double-strand break repair"/>
    <property type="evidence" value="ECO:0007669"/>
    <property type="project" value="InterPro"/>
</dbReference>
<dbReference type="RefSeq" id="WP_094267220.1">
    <property type="nucleotide sequence ID" value="NZ_NOIH01000003.1"/>
</dbReference>
<dbReference type="OrthoDB" id="9795626at2"/>
<evidence type="ECO:0000313" key="5">
    <source>
        <dbReference type="Proteomes" id="UP000215181"/>
    </source>
</evidence>
<dbReference type="EMBL" id="NOIH01000003">
    <property type="protein sequence ID" value="OYD55384.1"/>
    <property type="molecule type" value="Genomic_DNA"/>
</dbReference>
<dbReference type="Gene3D" id="3.40.50.300">
    <property type="entry name" value="P-loop containing nucleotide triphosphate hydrolases"/>
    <property type="match status" value="2"/>
</dbReference>
<proteinExistence type="predicted"/>
<feature type="domain" description="Rad50/SbcC-type AAA" evidence="3">
    <location>
        <begin position="5"/>
        <end position="211"/>
    </location>
</feature>
<protein>
    <recommendedName>
        <fullName evidence="3">Rad50/SbcC-type AAA domain-containing protein</fullName>
    </recommendedName>
</protein>
<gene>
    <name evidence="4" type="ORF">CGK74_04130</name>
</gene>
<feature type="region of interest" description="Disordered" evidence="2">
    <location>
        <begin position="1041"/>
        <end position="1062"/>
    </location>
</feature>
<evidence type="ECO:0000256" key="2">
    <source>
        <dbReference type="SAM" id="MobiDB-lite"/>
    </source>
</evidence>
<evidence type="ECO:0000256" key="1">
    <source>
        <dbReference type="SAM" id="Coils"/>
    </source>
</evidence>
<feature type="coiled-coil region" evidence="1">
    <location>
        <begin position="422"/>
        <end position="449"/>
    </location>
</feature>
<accession>A0A235F272</accession>
<evidence type="ECO:0000259" key="3">
    <source>
        <dbReference type="Pfam" id="PF13476"/>
    </source>
</evidence>
<reference evidence="4 5" key="1">
    <citation type="submission" date="2017-07" db="EMBL/GenBank/DDBJ databases">
        <title>Thauera sp. KNDSS-Mac4 genome sequence and assembly.</title>
        <authorList>
            <person name="Mayilraj S."/>
        </authorList>
    </citation>
    <scope>NUCLEOTIDE SEQUENCE [LARGE SCALE GENOMIC DNA]</scope>
    <source>
        <strain evidence="4 5">KNDSS-Mac4</strain>
    </source>
</reference>
<dbReference type="Pfam" id="PF13558">
    <property type="entry name" value="SbcC_Walker_B"/>
    <property type="match status" value="1"/>
</dbReference>
<feature type="region of interest" description="Disordered" evidence="2">
    <location>
        <begin position="573"/>
        <end position="593"/>
    </location>
</feature>
<keyword evidence="5" id="KW-1185">Reference proteome</keyword>
<feature type="coiled-coil region" evidence="1">
    <location>
        <begin position="684"/>
        <end position="711"/>
    </location>
</feature>
<dbReference type="SUPFAM" id="SSF52540">
    <property type="entry name" value="P-loop containing nucleoside triphosphate hydrolases"/>
    <property type="match status" value="1"/>
</dbReference>
<evidence type="ECO:0000313" key="4">
    <source>
        <dbReference type="EMBL" id="OYD55384.1"/>
    </source>
</evidence>